<organism evidence="1 2">
    <name type="scientific">Neisseria chenwenguii</name>
    <dbReference type="NCBI Taxonomy" id="1853278"/>
    <lineage>
        <taxon>Bacteria</taxon>
        <taxon>Pseudomonadati</taxon>
        <taxon>Pseudomonadota</taxon>
        <taxon>Betaproteobacteria</taxon>
        <taxon>Neisseriales</taxon>
        <taxon>Neisseriaceae</taxon>
        <taxon>Neisseria</taxon>
    </lineage>
</organism>
<dbReference type="AlphaFoldDB" id="A0A220S1G8"/>
<protein>
    <submittedName>
        <fullName evidence="1">Uncharacterized protein</fullName>
    </submittedName>
</protein>
<dbReference type="RefSeq" id="WP_089036060.1">
    <property type="nucleotide sequence ID" value="NZ_CP022278.1"/>
</dbReference>
<dbReference type="SMART" id="SM00671">
    <property type="entry name" value="SEL1"/>
    <property type="match status" value="2"/>
</dbReference>
<dbReference type="SUPFAM" id="SSF81901">
    <property type="entry name" value="HCP-like"/>
    <property type="match status" value="1"/>
</dbReference>
<dbReference type="InterPro" id="IPR011990">
    <property type="entry name" value="TPR-like_helical_dom_sf"/>
</dbReference>
<dbReference type="EMBL" id="CP022278">
    <property type="protein sequence ID" value="ASK27350.1"/>
    <property type="molecule type" value="Genomic_DNA"/>
</dbReference>
<reference evidence="1 2" key="1">
    <citation type="submission" date="2017-06" db="EMBL/GenBank/DDBJ databases">
        <title>Neisseria chenwenguii sp. nov., isolated from the intestinal contents of Tibetan Plateau Pika in Yushu, Qinghai Province, China.</title>
        <authorList>
            <person name="Zhang G."/>
        </authorList>
    </citation>
    <scope>NUCLEOTIDE SEQUENCE [LARGE SCALE GENOMIC DNA]</scope>
    <source>
        <strain evidence="1 2">10023</strain>
    </source>
</reference>
<gene>
    <name evidence="1" type="ORF">BG910_05995</name>
</gene>
<sequence length="159" mass="17356">MKKFLTALAVLLPLDAPADGAFDEQAYNQAAQMCAQNDLESCVQYGIWTRDVLDNPESALAPLQKACDGGNMKGCNILANLYADGHTAAGKDYRRAEALYRRSCDGGYGNACINLKRLKAEMPSEQQIEREQVLSSLQNDCAQEDMTACEALARETAQI</sequence>
<proteinExistence type="predicted"/>
<dbReference type="KEGG" id="nei:BG910_05995"/>
<keyword evidence="2" id="KW-1185">Reference proteome</keyword>
<dbReference type="Proteomes" id="UP000198238">
    <property type="component" value="Chromosome"/>
</dbReference>
<accession>A0A220S1G8</accession>
<evidence type="ECO:0000313" key="1">
    <source>
        <dbReference type="EMBL" id="ASK27350.1"/>
    </source>
</evidence>
<dbReference type="InterPro" id="IPR006597">
    <property type="entry name" value="Sel1-like"/>
</dbReference>
<dbReference type="Gene3D" id="1.25.40.10">
    <property type="entry name" value="Tetratricopeptide repeat domain"/>
    <property type="match status" value="1"/>
</dbReference>
<dbReference type="OrthoDB" id="9772133at2"/>
<name>A0A220S1G8_9NEIS</name>
<evidence type="ECO:0000313" key="2">
    <source>
        <dbReference type="Proteomes" id="UP000198238"/>
    </source>
</evidence>